<evidence type="ECO:0000313" key="20">
    <source>
        <dbReference type="Ensembl" id="ENSMGAP00000030338.1"/>
    </source>
</evidence>
<evidence type="ECO:0000256" key="2">
    <source>
        <dbReference type="ARBA" id="ARBA00010297"/>
    </source>
</evidence>
<dbReference type="CDD" id="cd12793">
    <property type="entry name" value="RasGAP_plexin_B1"/>
    <property type="match status" value="1"/>
</dbReference>
<dbReference type="InterPro" id="IPR057533">
    <property type="entry name" value="PSI_Plexin-B"/>
</dbReference>
<keyword evidence="6 18" id="KW-0732">Signal</keyword>
<dbReference type="InterPro" id="IPR013783">
    <property type="entry name" value="Ig-like_fold"/>
</dbReference>
<dbReference type="FunFam" id="2.60.40.10:FF:000203">
    <property type="entry name" value="Plexin B2"/>
    <property type="match status" value="1"/>
</dbReference>
<dbReference type="Pfam" id="PF08337">
    <property type="entry name" value="Plexin_cytopl"/>
    <property type="match status" value="1"/>
</dbReference>
<evidence type="ECO:0000256" key="7">
    <source>
        <dbReference type="ARBA" id="ARBA00022737"/>
    </source>
</evidence>
<keyword evidence="21" id="KW-1185">Reference proteome</keyword>
<keyword evidence="11" id="KW-1015">Disulfide bond</keyword>
<sequence>MPLGTFLLPVLCFLGVAIPRGLQYVTFSRNATKFLHLSMDLESGTIYLGATNFLFQLTSDLLMENMVQTGPVLDSKDCLPPVSKLECPQAHHTDNHNKLLLVNSVQKELIVCGSVHQGICEKRSLTSIDHVLFRPESPGDTQYVAANDPNITTVGLVAYSKDEVPLLFVGRGYTSRGVGGGIPPITTRNLRAHGGDVQATDSHSIFSYEETAKLAVGRLSEYNHHFIKSFTYRSSVYFLFYRRDLKSQSREYKTYISRICLDDSHYYSYVELPLLCQSKTNTYSLLQAAYLDTDGEVLFAAFSAWQASSGKLSEESALCIYAMEEVDRLTNWTRDVCYMRDGKSEDGTEVAYIEYDVSSNCVQLPADTLYAYPCGSDHTPSPMASRVPLEAAPLLETTESRLTAVAVNVEDGHTIAFLGDSRGRLHKVYLGAMGDAHIYASLAIQLNSMVSGDLLFDQLQEHLFVMTQSMVRAIKSLPQKDCESCLALKDPYCGWCVLQGRCSRRSECLRSGLSEQWLWSFNSTQQCLSVQSLTPANISREEKRNIFLAISDLPSLHEEEFYSCYFQDYESSAVLTESGIMCPSPDPNQTPALPAGADHVTIKLVVRFHDIFIASVDFSFYDCAAVALLWKSAPCQKCVSSPWGCNWCVQQHLCTHKAACEEGTIIYNERVWGPGACPCVQGIQGSSLFPVNVARKITLLGKNFHLYRVVSCYFTLALRNHISAEHRLVILCLKGCSHMLLNVSLPVTFYNCSVGHTDCSRCQTADSKYNCVWCGGDKPSCIFRGSCKEEIEDLCPAPLIHSVYPLSGPVEGGTRITITGSNLGQKHQDIAETVTVAGIPCAVDAQEYEISNPCCFLSLPYFVRSLSLKHSSSLFFLLSFSFQNPELKSIVPTQGPKAGGTCLTLLGSKLLTGHPNEISVLLGDLPCHILSEMTEDQLACQTSPSNVSTELPVTIKYGDQERRLEGSLFRYTLDPNITFAEPPKSFLRYRDGACTFPGLCAVVGRYYSTAGICLLCCFEEPCLVNSSYLILCKTPAINLLLRSVHIKLEFILDNLSFDFNSLHPMPFSYEVNPILKPLNAEDPAKPYRHKPGSVISVEGENLDLAISKDEVMAMIGEGICVVKTLTRNHLYCEPPSEQPCMLSLQVQMGNLNFLLGRVQYDTESQLTFPLEAQIGLGVGASFVALIVLVIVFIYRRKSKQALRDYKKVQIQLENLETSVRDRCKKEFTDLMTEMMDLTSDLVGTGIPFLDYKSYAERIFFPGHRESPLQRDLDIPECRRQTVEQGLVQLSNLLNSKLFLTKFIHTLEIQRTFSPRDRAYVASLLTVSLHGKLEYFTDILKTLLNDLVEQYVAKNPKLMLRRTETVVEKLLTNWMSICLYAFVRDSVGEPLYMLFRGIKHQVDKGPVDWVTGKAKYTLNDNRLLREDLEYRTLTLNALTQAGVAAGGAEDSQGISAKVLDCDTITQVKEKILDQIYKGMPYCHRPDPDTLDLEWRSGLAGHLILSDEDVTSVVQGTWKRLNTLQHYKVRTDSTIASSALSSFIHKTPMLEDADEGGIKLWHLVKPTEEPELPKHRRGSLRDRERAKAIPEIYLTRLLSMKGTLQKFVDDLFQVILSTSRPVPLAVKYFFDLLDEQALHYGIADPETIHIWKTNSLPLRFWINIIKNPQFVFDVQTSDNVDAVLLVIAQTFMDSCTIADHKLGRDSPINKLLYARDIPRYKQMVERYYADIRQTISASDQEMNSALAELSRNYSGDLNSLVALHELYKYINKYYDQIITALEEDPTAQKMQLGYRLQQIAAAVENKVTDL</sequence>
<dbReference type="GO" id="GO:0017154">
    <property type="term" value="F:semaphorin receptor activity"/>
    <property type="evidence" value="ECO:0007669"/>
    <property type="project" value="InterPro"/>
</dbReference>
<evidence type="ECO:0000256" key="14">
    <source>
        <dbReference type="ARBA" id="ARBA00057668"/>
    </source>
</evidence>
<keyword evidence="13" id="KW-0325">Glycoprotein</keyword>
<dbReference type="GO" id="GO:0007162">
    <property type="term" value="P:negative regulation of cell adhesion"/>
    <property type="evidence" value="ECO:0007669"/>
    <property type="project" value="TreeGrafter"/>
</dbReference>
<evidence type="ECO:0000256" key="3">
    <source>
        <dbReference type="ARBA" id="ARBA00022475"/>
    </source>
</evidence>
<reference evidence="20 21" key="1">
    <citation type="journal article" date="2010" name="PLoS Biol.">
        <title>Multi-platform next-generation sequencing of the domestic turkey (Meleagris gallopavo): genome assembly and analysis.</title>
        <authorList>
            <person name="Dalloul R.A."/>
            <person name="Long J.A."/>
            <person name="Zimin A.V."/>
            <person name="Aslam L."/>
            <person name="Beal K."/>
            <person name="Blomberg L.A."/>
            <person name="Bouffard P."/>
            <person name="Burt D.W."/>
            <person name="Crasta O."/>
            <person name="Crooijmans R.P."/>
            <person name="Cooper K."/>
            <person name="Coulombe R.A."/>
            <person name="De S."/>
            <person name="Delany M.E."/>
            <person name="Dodgson J.B."/>
            <person name="Dong J.J."/>
            <person name="Evans C."/>
            <person name="Frederickson K.M."/>
            <person name="Flicek P."/>
            <person name="Florea L."/>
            <person name="Folkerts O."/>
            <person name="Groenen M.A."/>
            <person name="Harkins T.T."/>
            <person name="Herrero J."/>
            <person name="Hoffmann S."/>
            <person name="Megens H.J."/>
            <person name="Jiang A."/>
            <person name="de Jong P."/>
            <person name="Kaiser P."/>
            <person name="Kim H."/>
            <person name="Kim K.W."/>
            <person name="Kim S."/>
            <person name="Langenberger D."/>
            <person name="Lee M.K."/>
            <person name="Lee T."/>
            <person name="Mane S."/>
            <person name="Marcais G."/>
            <person name="Marz M."/>
            <person name="McElroy A.P."/>
            <person name="Modise T."/>
            <person name="Nefedov M."/>
            <person name="Notredame C."/>
            <person name="Paton I.R."/>
            <person name="Payne W.S."/>
            <person name="Pertea G."/>
            <person name="Prickett D."/>
            <person name="Puiu D."/>
            <person name="Qioa D."/>
            <person name="Raineri E."/>
            <person name="Ruffier M."/>
            <person name="Salzberg S.L."/>
            <person name="Schatz M.C."/>
            <person name="Scheuring C."/>
            <person name="Schmidt C.J."/>
            <person name="Schroeder S."/>
            <person name="Searle S.M."/>
            <person name="Smith E.J."/>
            <person name="Smith J."/>
            <person name="Sonstegard T.S."/>
            <person name="Stadler P.F."/>
            <person name="Tafer H."/>
            <person name="Tu Z.J."/>
            <person name="Van Tassell C.P."/>
            <person name="Vilella A.J."/>
            <person name="Williams K.P."/>
            <person name="Yorke J.A."/>
            <person name="Zhang L."/>
            <person name="Zhang H.B."/>
            <person name="Zhang X."/>
            <person name="Zhang Y."/>
            <person name="Reed K.M."/>
        </authorList>
    </citation>
    <scope>NUCLEOTIDE SEQUENCE [LARGE SCALE GENOMIC DNA]</scope>
</reference>
<keyword evidence="4" id="KW-0597">Phosphoprotein</keyword>
<dbReference type="FunFam" id="1.10.506.10:FF:000012">
    <property type="entry name" value="Plexin B1"/>
    <property type="match status" value="1"/>
</dbReference>
<keyword evidence="5 17" id="KW-0812">Transmembrane</keyword>
<dbReference type="PANTHER" id="PTHR22625">
    <property type="entry name" value="PLEXIN"/>
    <property type="match status" value="1"/>
</dbReference>
<dbReference type="FunFam" id="2.130.10.10:FF:000126">
    <property type="entry name" value="Plexin B1"/>
    <property type="match status" value="1"/>
</dbReference>
<dbReference type="GO" id="GO:0008360">
    <property type="term" value="P:regulation of cell shape"/>
    <property type="evidence" value="ECO:0007669"/>
    <property type="project" value="TreeGrafter"/>
</dbReference>
<dbReference type="SMART" id="SM00429">
    <property type="entry name" value="IPT"/>
    <property type="match status" value="2"/>
</dbReference>
<evidence type="ECO:0000313" key="21">
    <source>
        <dbReference type="Proteomes" id="UP000001645"/>
    </source>
</evidence>
<feature type="domain" description="Sema" evidence="19">
    <location>
        <begin position="8"/>
        <end position="476"/>
    </location>
</feature>
<dbReference type="SMART" id="SM00423">
    <property type="entry name" value="PSI"/>
    <property type="match status" value="3"/>
</dbReference>
<dbReference type="PROSITE" id="PS51004">
    <property type="entry name" value="SEMA"/>
    <property type="match status" value="1"/>
</dbReference>
<comment type="similarity">
    <text evidence="2">Belongs to the plexin family.</text>
</comment>
<dbReference type="Pfam" id="PF01403">
    <property type="entry name" value="Sema"/>
    <property type="match status" value="1"/>
</dbReference>
<evidence type="ECO:0000256" key="6">
    <source>
        <dbReference type="ARBA" id="ARBA00022729"/>
    </source>
</evidence>
<gene>
    <name evidence="20" type="primary">PLXNB1</name>
</gene>
<dbReference type="Pfam" id="PF01437">
    <property type="entry name" value="PSI"/>
    <property type="match status" value="1"/>
</dbReference>
<protein>
    <recommendedName>
        <fullName evidence="15">Plexin-B1</fullName>
    </recommendedName>
</protein>
<reference evidence="20" key="3">
    <citation type="submission" date="2025-09" db="UniProtKB">
        <authorList>
            <consortium name="Ensembl"/>
        </authorList>
    </citation>
    <scope>IDENTIFICATION</scope>
</reference>
<dbReference type="Ensembl" id="ENSMGAT00000035680.1">
    <property type="protein sequence ID" value="ENSMGAP00000030338.1"/>
    <property type="gene ID" value="ENSMGAG00000016407.2"/>
</dbReference>
<dbReference type="InterPro" id="IPR036352">
    <property type="entry name" value="Semap_dom_sf"/>
</dbReference>
<evidence type="ECO:0000256" key="9">
    <source>
        <dbReference type="ARBA" id="ARBA00023054"/>
    </source>
</evidence>
<dbReference type="CDD" id="cd11275">
    <property type="entry name" value="Sema_plexin_B1"/>
    <property type="match status" value="1"/>
</dbReference>
<dbReference type="Gene3D" id="3.10.20.90">
    <property type="entry name" value="Phosphatidylinositol 3-kinase Catalytic Subunit, Chain A, domain 1"/>
    <property type="match status" value="1"/>
</dbReference>
<reference evidence="20" key="2">
    <citation type="submission" date="2025-08" db="UniProtKB">
        <authorList>
            <consortium name="Ensembl"/>
        </authorList>
    </citation>
    <scope>IDENTIFICATION</scope>
</reference>
<dbReference type="InterPro" id="IPR014756">
    <property type="entry name" value="Ig_E-set"/>
</dbReference>
<dbReference type="InterPro" id="IPR002909">
    <property type="entry name" value="IPT_dom"/>
</dbReference>
<dbReference type="Pfam" id="PF24479">
    <property type="entry name" value="PSI_PlexinA-B"/>
    <property type="match status" value="1"/>
</dbReference>
<feature type="transmembrane region" description="Helical" evidence="17">
    <location>
        <begin position="1174"/>
        <end position="1194"/>
    </location>
</feature>
<dbReference type="SUPFAM" id="SSF103575">
    <property type="entry name" value="Plexin repeat"/>
    <property type="match status" value="1"/>
</dbReference>
<dbReference type="GO" id="GO:0050772">
    <property type="term" value="P:positive regulation of axonogenesis"/>
    <property type="evidence" value="ECO:0007669"/>
    <property type="project" value="TreeGrafter"/>
</dbReference>
<feature type="chain" id="PRO_5033018902" description="Plexin-B1" evidence="18">
    <location>
        <begin position="24"/>
        <end position="1808"/>
    </location>
</feature>
<dbReference type="GO" id="GO:0002116">
    <property type="term" value="C:semaphorin receptor complex"/>
    <property type="evidence" value="ECO:0007669"/>
    <property type="project" value="TreeGrafter"/>
</dbReference>
<dbReference type="SUPFAM" id="SSF101912">
    <property type="entry name" value="Sema domain"/>
    <property type="match status" value="1"/>
</dbReference>
<name>A0A803YEZ1_MELGA</name>
<evidence type="ECO:0000256" key="12">
    <source>
        <dbReference type="ARBA" id="ARBA00023170"/>
    </source>
</evidence>
<evidence type="ECO:0000256" key="8">
    <source>
        <dbReference type="ARBA" id="ARBA00022989"/>
    </source>
</evidence>
<evidence type="ECO:0000256" key="10">
    <source>
        <dbReference type="ARBA" id="ARBA00023136"/>
    </source>
</evidence>
<dbReference type="InterPro" id="IPR046800">
    <property type="entry name" value="Plexin_RBD"/>
</dbReference>
<dbReference type="SMART" id="SM00630">
    <property type="entry name" value="Sema"/>
    <property type="match status" value="1"/>
</dbReference>
<dbReference type="InterPro" id="IPR013548">
    <property type="entry name" value="Plexin_cytoplasmic_RasGAP_dom"/>
</dbReference>
<evidence type="ECO:0000256" key="16">
    <source>
        <dbReference type="PROSITE-ProRule" id="PRU00352"/>
    </source>
</evidence>
<dbReference type="PANTHER" id="PTHR22625:SF36">
    <property type="entry name" value="PLEXIN-B1"/>
    <property type="match status" value="1"/>
</dbReference>
<evidence type="ECO:0000256" key="17">
    <source>
        <dbReference type="SAM" id="Phobius"/>
    </source>
</evidence>
<comment type="function">
    <text evidence="14">Receptor for SEMA4D. Plays a role in GABAergic synapse development. Mediates SEMA4A- and SEMA4D-dependent inhibitory synapse development. Plays a role in RHOA activation and subsequent changes of the actin cytoskeleton. Plays a role in axon guidance, invasive growth and cell migration.</text>
</comment>
<keyword evidence="9" id="KW-0175">Coiled coil</keyword>
<dbReference type="FunFam" id="2.60.40.10:FF:000734">
    <property type="entry name" value="plexin-B1 isoform X1"/>
    <property type="match status" value="1"/>
</dbReference>
<dbReference type="InterPro" id="IPR041019">
    <property type="entry name" value="TIG1_plexin"/>
</dbReference>
<dbReference type="Pfam" id="PF01833">
    <property type="entry name" value="TIG"/>
    <property type="match status" value="3"/>
</dbReference>
<dbReference type="Gene3D" id="2.60.40.10">
    <property type="entry name" value="Immunoglobulins"/>
    <property type="match status" value="4"/>
</dbReference>
<evidence type="ECO:0000256" key="15">
    <source>
        <dbReference type="ARBA" id="ARBA00070678"/>
    </source>
</evidence>
<dbReference type="Gene3D" id="1.10.506.10">
    <property type="entry name" value="GTPase Activation - p120gap, domain 1"/>
    <property type="match status" value="2"/>
</dbReference>
<dbReference type="Pfam" id="PF17960">
    <property type="entry name" value="TIG_plexin"/>
    <property type="match status" value="1"/>
</dbReference>
<proteinExistence type="inferred from homology"/>
<keyword evidence="10 17" id="KW-0472">Membrane</keyword>
<keyword evidence="12" id="KW-0675">Receptor</keyword>
<dbReference type="InterPro" id="IPR031148">
    <property type="entry name" value="Plexin"/>
</dbReference>
<evidence type="ECO:0000259" key="19">
    <source>
        <dbReference type="PROSITE" id="PS51004"/>
    </source>
</evidence>
<keyword evidence="7" id="KW-0677">Repeat</keyword>
<dbReference type="SUPFAM" id="SSF48350">
    <property type="entry name" value="GTPase activation domain, GAP"/>
    <property type="match status" value="1"/>
</dbReference>
<evidence type="ECO:0000256" key="11">
    <source>
        <dbReference type="ARBA" id="ARBA00023157"/>
    </source>
</evidence>
<dbReference type="FunFam" id="2.60.40.10:FF:000705">
    <property type="entry name" value="Plexin B1"/>
    <property type="match status" value="1"/>
</dbReference>
<keyword evidence="3" id="KW-1003">Cell membrane</keyword>
<evidence type="ECO:0000256" key="18">
    <source>
        <dbReference type="SAM" id="SignalP"/>
    </source>
</evidence>
<evidence type="ECO:0000256" key="5">
    <source>
        <dbReference type="ARBA" id="ARBA00022692"/>
    </source>
</evidence>
<dbReference type="GO" id="GO:0030334">
    <property type="term" value="P:regulation of cell migration"/>
    <property type="evidence" value="ECO:0007669"/>
    <property type="project" value="TreeGrafter"/>
</dbReference>
<dbReference type="Pfam" id="PF20170">
    <property type="entry name" value="Plexin_RBD"/>
    <property type="match status" value="1"/>
</dbReference>
<dbReference type="InterPro" id="IPR015943">
    <property type="entry name" value="WD40/YVTN_repeat-like_dom_sf"/>
</dbReference>
<keyword evidence="8 17" id="KW-1133">Transmembrane helix</keyword>
<dbReference type="InterPro" id="IPR016201">
    <property type="entry name" value="PSI"/>
</dbReference>
<dbReference type="GO" id="GO:0005886">
    <property type="term" value="C:plasma membrane"/>
    <property type="evidence" value="ECO:0007669"/>
    <property type="project" value="UniProtKB-SubCell"/>
</dbReference>
<dbReference type="InterPro" id="IPR008936">
    <property type="entry name" value="Rho_GTPase_activation_prot"/>
</dbReference>
<evidence type="ECO:0000256" key="13">
    <source>
        <dbReference type="ARBA" id="ARBA00023180"/>
    </source>
</evidence>
<dbReference type="Proteomes" id="UP000001645">
    <property type="component" value="Chromosome 14"/>
</dbReference>
<dbReference type="SUPFAM" id="SSF81296">
    <property type="entry name" value="E set domains"/>
    <property type="match status" value="2"/>
</dbReference>
<dbReference type="InterPro" id="IPR001627">
    <property type="entry name" value="Semap_dom"/>
</dbReference>
<feature type="signal peptide" evidence="18">
    <location>
        <begin position="1"/>
        <end position="23"/>
    </location>
</feature>
<accession>A0A803YEZ1</accession>
<dbReference type="Bgee" id="ENSMGAG00000016407">
    <property type="expression patterns" value="Expressed in brain and 10 other cell types or tissues"/>
</dbReference>
<evidence type="ECO:0000256" key="1">
    <source>
        <dbReference type="ARBA" id="ARBA00004251"/>
    </source>
</evidence>
<comment type="caution">
    <text evidence="16">Lacks conserved residue(s) required for the propagation of feature annotation.</text>
</comment>
<dbReference type="Pfam" id="PF24317">
    <property type="entry name" value="PSI_Plexin-B"/>
    <property type="match status" value="1"/>
</dbReference>
<dbReference type="Gene3D" id="2.130.10.10">
    <property type="entry name" value="YVTN repeat-like/Quinoprotein amine dehydrogenase"/>
    <property type="match status" value="1"/>
</dbReference>
<evidence type="ECO:0000256" key="4">
    <source>
        <dbReference type="ARBA" id="ARBA00022553"/>
    </source>
</evidence>
<comment type="subcellular location">
    <subcellularLocation>
        <location evidence="1">Cell membrane</location>
        <topology evidence="1">Single-pass type I membrane protein</topology>
    </subcellularLocation>
</comment>
<dbReference type="GeneTree" id="ENSGT01150000286928"/>
<dbReference type="InterPro" id="IPR002165">
    <property type="entry name" value="Plexin_repeat"/>
</dbReference>
<organism evidence="20 21">
    <name type="scientific">Meleagris gallopavo</name>
    <name type="common">Wild turkey</name>
    <dbReference type="NCBI Taxonomy" id="9103"/>
    <lineage>
        <taxon>Eukaryota</taxon>
        <taxon>Metazoa</taxon>
        <taxon>Chordata</taxon>
        <taxon>Craniata</taxon>
        <taxon>Vertebrata</taxon>
        <taxon>Euteleostomi</taxon>
        <taxon>Archelosauria</taxon>
        <taxon>Archosauria</taxon>
        <taxon>Dinosauria</taxon>
        <taxon>Saurischia</taxon>
        <taxon>Theropoda</taxon>
        <taxon>Coelurosauria</taxon>
        <taxon>Aves</taxon>
        <taxon>Neognathae</taxon>
        <taxon>Galloanserae</taxon>
        <taxon>Galliformes</taxon>
        <taxon>Phasianidae</taxon>
        <taxon>Meleagridinae</taxon>
        <taxon>Meleagris</taxon>
    </lineage>
</organism>
<dbReference type="FunFam" id="1.10.506.10:FF:000010">
    <property type="entry name" value="Plexin B1"/>
    <property type="match status" value="1"/>
</dbReference>